<dbReference type="NCBIfam" id="TIGR04183">
    <property type="entry name" value="Por_Secre_tail"/>
    <property type="match status" value="1"/>
</dbReference>
<evidence type="ECO:0000259" key="2">
    <source>
        <dbReference type="Pfam" id="PF13860"/>
    </source>
</evidence>
<organism evidence="3 4">
    <name type="scientific">Eiseniibacteriota bacterium</name>
    <dbReference type="NCBI Taxonomy" id="2212470"/>
    <lineage>
        <taxon>Bacteria</taxon>
        <taxon>Candidatus Eiseniibacteriota</taxon>
    </lineage>
</organism>
<evidence type="ECO:0000313" key="3">
    <source>
        <dbReference type="EMBL" id="MFC1572724.1"/>
    </source>
</evidence>
<accession>A0ABV6YKM1</accession>
<dbReference type="InterPro" id="IPR025965">
    <property type="entry name" value="FlgD/Vpr_Ig-like"/>
</dbReference>
<proteinExistence type="predicted"/>
<feature type="chain" id="PRO_5045926571" evidence="1">
    <location>
        <begin position="24"/>
        <end position="470"/>
    </location>
</feature>
<dbReference type="InterPro" id="IPR026444">
    <property type="entry name" value="Secre_tail"/>
</dbReference>
<dbReference type="Gene3D" id="2.60.40.4070">
    <property type="match status" value="1"/>
</dbReference>
<evidence type="ECO:0000313" key="4">
    <source>
        <dbReference type="Proteomes" id="UP001593833"/>
    </source>
</evidence>
<reference evidence="3 4" key="1">
    <citation type="submission" date="2024-09" db="EMBL/GenBank/DDBJ databases">
        <authorList>
            <person name="D'Angelo T."/>
        </authorList>
    </citation>
    <scope>NUCLEOTIDE SEQUENCE [LARGE SCALE GENOMIC DNA]</scope>
    <source>
        <strain evidence="3">SAG AM-320-E07</strain>
    </source>
</reference>
<feature type="domain" description="FlgD/Vpr Ig-like" evidence="2">
    <location>
        <begin position="401"/>
        <end position="456"/>
    </location>
</feature>
<sequence>MKNPSRALPVLVLTLLLHLPASADVILSEGVLGSGGSGASGPDYSIQSTLGQACPGKTSGEEFSTEVGFWDQREHIALSGWNDNNAGSCVLTLTDQGSIGFVREPDGPGTGFVYPVGGENHLFIGGLWVGESQTYVANHDYTLDPSKEWVVATEPDGHVWIDTTSVIQQDIHAAFTDSAATSPRGLRVDLESWAFAVNSVTTEMVILKYTIQNVSGVALNDLYAGVFLDYDLDVSTQNTGGTIDEWNLIYMTGATSPHVGLQLLQDERGTTPPRSNLSFIYNPDFVWPQNHYVLEADKYDFLSAADAEHILTDASEPDDYSVMVSAGPFDLAPGEEYVVGFTMLGGEDLENLKVHATAAQLIWEKGWVDVPSPGDKGPFATRLFPVAPNPFTQGTLVRFNVSRAGQVDVGVYDPNGRLVRTLARGEHPAMRYAMTWDGRDQNGHRVSAGVYFVRLRTEEERFSRRVICIR</sequence>
<keyword evidence="4" id="KW-1185">Reference proteome</keyword>
<name>A0ABV6YKM1_UNCEI</name>
<comment type="caution">
    <text evidence="3">The sequence shown here is derived from an EMBL/GenBank/DDBJ whole genome shotgun (WGS) entry which is preliminary data.</text>
</comment>
<dbReference type="Pfam" id="PF13860">
    <property type="entry name" value="FlgD_ig"/>
    <property type="match status" value="1"/>
</dbReference>
<gene>
    <name evidence="3" type="ORF">ACFL6M_03905</name>
</gene>
<dbReference type="EMBL" id="JBHPKH010000033">
    <property type="protein sequence ID" value="MFC1572724.1"/>
    <property type="molecule type" value="Genomic_DNA"/>
</dbReference>
<feature type="signal peptide" evidence="1">
    <location>
        <begin position="1"/>
        <end position="23"/>
    </location>
</feature>
<keyword evidence="1" id="KW-0732">Signal</keyword>
<evidence type="ECO:0000256" key="1">
    <source>
        <dbReference type="SAM" id="SignalP"/>
    </source>
</evidence>
<dbReference type="Proteomes" id="UP001593833">
    <property type="component" value="Unassembled WGS sequence"/>
</dbReference>
<protein>
    <submittedName>
        <fullName evidence="3">FlgD immunoglobulin-like domain containing protein</fullName>
    </submittedName>
</protein>